<dbReference type="FunFam" id="1.10.238.10:FF:000003">
    <property type="entry name" value="Calmodulin A"/>
    <property type="match status" value="2"/>
</dbReference>
<dbReference type="PANTHER" id="PTHR23050">
    <property type="entry name" value="CALCIUM BINDING PROTEIN"/>
    <property type="match status" value="1"/>
</dbReference>
<dbReference type="GO" id="GO:0005509">
    <property type="term" value="F:calcium ion binding"/>
    <property type="evidence" value="ECO:0007669"/>
    <property type="project" value="InterPro"/>
</dbReference>
<protein>
    <submittedName>
        <fullName evidence="4">CALML5 protein</fullName>
    </submittedName>
</protein>
<keyword evidence="2" id="KW-0106">Calcium</keyword>
<dbReference type="PROSITE" id="PS00018">
    <property type="entry name" value="EF_HAND_1"/>
    <property type="match status" value="4"/>
</dbReference>
<organism evidence="4 5">
    <name type="scientific">Branchiostoma lanceolatum</name>
    <name type="common">Common lancelet</name>
    <name type="synonym">Amphioxus lanceolatum</name>
    <dbReference type="NCBI Taxonomy" id="7740"/>
    <lineage>
        <taxon>Eukaryota</taxon>
        <taxon>Metazoa</taxon>
        <taxon>Chordata</taxon>
        <taxon>Cephalochordata</taxon>
        <taxon>Leptocardii</taxon>
        <taxon>Amphioxiformes</taxon>
        <taxon>Branchiostomatidae</taxon>
        <taxon>Branchiostoma</taxon>
    </lineage>
</organism>
<feature type="domain" description="EF-hand" evidence="3">
    <location>
        <begin position="147"/>
        <end position="182"/>
    </location>
</feature>
<dbReference type="EMBL" id="OV696699">
    <property type="protein sequence ID" value="CAH1245063.1"/>
    <property type="molecule type" value="Genomic_DNA"/>
</dbReference>
<sequence>MDPTKLIGLLDLSSFIQSDKDGSRTLTAQEIIDFLDSKGHKLDENEMQDIRRWVNIADRTGDGSVGAQEFIAFVKKIGVFRKYDKDRTGFITKDEIQQGVSELGAGVEMEEMLMKCDTNGDGKINYEEFILLLLAMDPKLSGLPEGIDPHEQVKLFLQSDKDHSETVTAQEIIDFLDSVGLKQAEKEKQEIRRWVKIVDKNGDGDGAVCADEYLNLMGKIQYMKMHFDKARVYCFQLLMDGSGFITRDELRQVMMGYEDSAEIEELVMACDANGDGKVNYEEFLENFHN</sequence>
<dbReference type="AlphaFoldDB" id="A0A8J9Z0M0"/>
<accession>A0A8J9Z0M0</accession>
<dbReference type="CDD" id="cd00051">
    <property type="entry name" value="EFh"/>
    <property type="match status" value="2"/>
</dbReference>
<reference evidence="4" key="1">
    <citation type="submission" date="2022-01" db="EMBL/GenBank/DDBJ databases">
        <authorList>
            <person name="Braso-Vives M."/>
        </authorList>
    </citation>
    <scope>NUCLEOTIDE SEQUENCE</scope>
</reference>
<dbReference type="InterPro" id="IPR002048">
    <property type="entry name" value="EF_hand_dom"/>
</dbReference>
<evidence type="ECO:0000313" key="5">
    <source>
        <dbReference type="Proteomes" id="UP000838412"/>
    </source>
</evidence>
<dbReference type="Pfam" id="PF13499">
    <property type="entry name" value="EF-hand_7"/>
    <property type="match status" value="3"/>
</dbReference>
<gene>
    <name evidence="4" type="primary">CALML5</name>
    <name evidence="4" type="ORF">BLAG_LOCUS7527</name>
</gene>
<name>A0A8J9Z0M0_BRALA</name>
<evidence type="ECO:0000313" key="4">
    <source>
        <dbReference type="EMBL" id="CAH1245063.1"/>
    </source>
</evidence>
<keyword evidence="1" id="KW-0677">Repeat</keyword>
<dbReference type="InterPro" id="IPR018247">
    <property type="entry name" value="EF_Hand_1_Ca_BS"/>
</dbReference>
<dbReference type="SMART" id="SM00054">
    <property type="entry name" value="EFh"/>
    <property type="match status" value="7"/>
</dbReference>
<dbReference type="PROSITE" id="PS50222">
    <property type="entry name" value="EF_HAND_2"/>
    <property type="match status" value="5"/>
</dbReference>
<evidence type="ECO:0000256" key="2">
    <source>
        <dbReference type="ARBA" id="ARBA00022837"/>
    </source>
</evidence>
<dbReference type="Proteomes" id="UP000838412">
    <property type="component" value="Chromosome 14"/>
</dbReference>
<feature type="domain" description="EF-hand" evidence="3">
    <location>
        <begin position="79"/>
        <end position="106"/>
    </location>
</feature>
<feature type="domain" description="EF-hand" evidence="3">
    <location>
        <begin position="258"/>
        <end position="289"/>
    </location>
</feature>
<dbReference type="InterPro" id="IPR050145">
    <property type="entry name" value="Centrin_CML-like"/>
</dbReference>
<proteinExistence type="predicted"/>
<dbReference type="OrthoDB" id="427950at2759"/>
<evidence type="ECO:0000256" key="1">
    <source>
        <dbReference type="ARBA" id="ARBA00022737"/>
    </source>
</evidence>
<dbReference type="InterPro" id="IPR011992">
    <property type="entry name" value="EF-hand-dom_pair"/>
</dbReference>
<keyword evidence="5" id="KW-1185">Reference proteome</keyword>
<feature type="domain" description="EF-hand" evidence="3">
    <location>
        <begin position="186"/>
        <end position="223"/>
    </location>
</feature>
<dbReference type="SUPFAM" id="SSF47473">
    <property type="entry name" value="EF-hand"/>
    <property type="match status" value="2"/>
</dbReference>
<dbReference type="Gene3D" id="1.10.238.10">
    <property type="entry name" value="EF-hand"/>
    <property type="match status" value="4"/>
</dbReference>
<feature type="domain" description="EF-hand" evidence="3">
    <location>
        <begin position="108"/>
        <end position="139"/>
    </location>
</feature>
<evidence type="ECO:0000259" key="3">
    <source>
        <dbReference type="PROSITE" id="PS50222"/>
    </source>
</evidence>